<dbReference type="InterPro" id="IPR000566">
    <property type="entry name" value="Lipocln_cytosolic_FA-bd_dom"/>
</dbReference>
<feature type="domain" description="Lipocalin/cytosolic fatty-acid binding" evidence="3">
    <location>
        <begin position="47"/>
        <end position="186"/>
    </location>
</feature>
<comment type="subcellular location">
    <subcellularLocation>
        <location evidence="2">Cell outer membrane</location>
    </subcellularLocation>
</comment>
<dbReference type="PRINTS" id="PR01171">
    <property type="entry name" value="BCTLIPOCALIN"/>
</dbReference>
<dbReference type="InterPro" id="IPR022271">
    <property type="entry name" value="Lipocalin_ApoD"/>
</dbReference>
<dbReference type="CDD" id="cd19438">
    <property type="entry name" value="lipocalin_Blc-like"/>
    <property type="match status" value="1"/>
</dbReference>
<dbReference type="PROSITE" id="PS51257">
    <property type="entry name" value="PROKAR_LIPOPROTEIN"/>
    <property type="match status" value="1"/>
</dbReference>
<dbReference type="Gene3D" id="2.40.128.20">
    <property type="match status" value="1"/>
</dbReference>
<evidence type="ECO:0000259" key="3">
    <source>
        <dbReference type="Pfam" id="PF08212"/>
    </source>
</evidence>
<dbReference type="PANTHER" id="PTHR10612:SF34">
    <property type="entry name" value="APOLIPOPROTEIN D"/>
    <property type="match status" value="1"/>
</dbReference>
<dbReference type="PANTHER" id="PTHR10612">
    <property type="entry name" value="APOLIPOPROTEIN D"/>
    <property type="match status" value="1"/>
</dbReference>
<comment type="caution">
    <text evidence="4">The sequence shown here is derived from an EMBL/GenBank/DDBJ whole genome shotgun (WGS) entry which is preliminary data.</text>
</comment>
<keyword evidence="2" id="KW-0998">Cell outer membrane</keyword>
<dbReference type="EMBL" id="BJUS01000003">
    <property type="protein sequence ID" value="GEK71940.1"/>
    <property type="molecule type" value="Genomic_DNA"/>
</dbReference>
<keyword evidence="2" id="KW-0449">Lipoprotein</keyword>
<dbReference type="InterPro" id="IPR022272">
    <property type="entry name" value="Lipocalin_CS"/>
</dbReference>
<dbReference type="SUPFAM" id="SSF50814">
    <property type="entry name" value="Lipocalins"/>
    <property type="match status" value="1"/>
</dbReference>
<proteinExistence type="inferred from homology"/>
<accession>A0ABQ0U0S9</accession>
<dbReference type="Proteomes" id="UP000321121">
    <property type="component" value="Unassembled WGS sequence"/>
</dbReference>
<gene>
    <name evidence="4" type="ORF">HHA04nite_04840</name>
</gene>
<evidence type="ECO:0000256" key="1">
    <source>
        <dbReference type="ARBA" id="ARBA00006889"/>
    </source>
</evidence>
<evidence type="ECO:0000313" key="5">
    <source>
        <dbReference type="Proteomes" id="UP000321121"/>
    </source>
</evidence>
<comment type="subunit">
    <text evidence="2">Homodimer.</text>
</comment>
<keyword evidence="2" id="KW-0472">Membrane</keyword>
<dbReference type="RefSeq" id="WP_046079416.1">
    <property type="nucleotide sequence ID" value="NZ_BJUS01000003.1"/>
</dbReference>
<dbReference type="Pfam" id="PF08212">
    <property type="entry name" value="Lipocalin_2"/>
    <property type="match status" value="1"/>
</dbReference>
<comment type="function">
    <text evidence="2">Involved in the storage or transport of lipids necessary for membrane maintenance under stressful conditions. Displays a binding preference for lysophospholipids.</text>
</comment>
<sequence length="198" mass="21934">MPTATRRFPRYSLPDRGRALLGAALLPLGLAACTGIPQGTQPVDGFDAERYLGRWYEIARFDHSFEEGLDCVTADYARRDDGGIRVINRGVDLDAGEVDVAEGKAYPIGEPGQGRLKVSFFGPFYAGYNVLALADDYDWALVAGPDRDYLWILSRTPELAPDTYRALVERAEALDFPVDELIEVEQGETACAPWRRES</sequence>
<dbReference type="InterPro" id="IPR012674">
    <property type="entry name" value="Calycin"/>
</dbReference>
<dbReference type="PIRSF" id="PIRSF036893">
    <property type="entry name" value="Lipocalin_ApoD"/>
    <property type="match status" value="1"/>
</dbReference>
<dbReference type="InterPro" id="IPR047202">
    <property type="entry name" value="Lipocalin_Blc-like_dom"/>
</dbReference>
<comment type="similarity">
    <text evidence="1 2">Belongs to the calycin superfamily. Lipocalin family.</text>
</comment>
<protein>
    <recommendedName>
        <fullName evidence="2">Outer membrane lipoprotein Blc</fullName>
    </recommendedName>
</protein>
<evidence type="ECO:0000256" key="2">
    <source>
        <dbReference type="PIRNR" id="PIRNR036893"/>
    </source>
</evidence>
<dbReference type="InterPro" id="IPR002446">
    <property type="entry name" value="Lipocalin_bac"/>
</dbReference>
<evidence type="ECO:0000313" key="4">
    <source>
        <dbReference type="EMBL" id="GEK71940.1"/>
    </source>
</evidence>
<organism evidence="4 5">
    <name type="scientific">Halomonas halophila</name>
    <dbReference type="NCBI Taxonomy" id="29573"/>
    <lineage>
        <taxon>Bacteria</taxon>
        <taxon>Pseudomonadati</taxon>
        <taxon>Pseudomonadota</taxon>
        <taxon>Gammaproteobacteria</taxon>
        <taxon>Oceanospirillales</taxon>
        <taxon>Halomonadaceae</taxon>
        <taxon>Halomonas</taxon>
    </lineage>
</organism>
<keyword evidence="5" id="KW-1185">Reference proteome</keyword>
<dbReference type="PROSITE" id="PS00213">
    <property type="entry name" value="LIPOCALIN"/>
    <property type="match status" value="1"/>
</dbReference>
<keyword evidence="2" id="KW-0446">Lipid-binding</keyword>
<name>A0ABQ0U0S9_9GAMM</name>
<reference evidence="4 5" key="1">
    <citation type="submission" date="2019-07" db="EMBL/GenBank/DDBJ databases">
        <title>Whole genome shotgun sequence of Halomonas halophila NBRC 102604.</title>
        <authorList>
            <person name="Hosoyama A."/>
            <person name="Uohara A."/>
            <person name="Ohji S."/>
            <person name="Ichikawa N."/>
        </authorList>
    </citation>
    <scope>NUCLEOTIDE SEQUENCE [LARGE SCALE GENOMIC DNA]</scope>
    <source>
        <strain evidence="4 5">NBRC 102604</strain>
    </source>
</reference>